<name>A0A495A9I8_9MICC</name>
<accession>A0A495A9I8</accession>
<evidence type="ECO:0000313" key="2">
    <source>
        <dbReference type="Proteomes" id="UP000249516"/>
    </source>
</evidence>
<organism evidence="1 2">
    <name type="scientific">Kocuria tytonis</name>
    <dbReference type="NCBI Taxonomy" id="2054280"/>
    <lineage>
        <taxon>Bacteria</taxon>
        <taxon>Bacillati</taxon>
        <taxon>Actinomycetota</taxon>
        <taxon>Actinomycetes</taxon>
        <taxon>Micrococcales</taxon>
        <taxon>Micrococcaceae</taxon>
        <taxon>Kocuria</taxon>
    </lineage>
</organism>
<dbReference type="Proteomes" id="UP000249516">
    <property type="component" value="Unassembled WGS sequence"/>
</dbReference>
<dbReference type="EMBL" id="PNJG02000001">
    <property type="protein sequence ID" value="RKQ36731.1"/>
    <property type="molecule type" value="Genomic_DNA"/>
</dbReference>
<reference evidence="1 2" key="1">
    <citation type="submission" date="2018-10" db="EMBL/GenBank/DDBJ databases">
        <title>Kocuria tytouropygialis sp. nov., isolated from the uropygial gland of an American barn owl (Tyto furcata).</title>
        <authorList>
            <person name="Braun M.S."/>
            <person name="Wang E."/>
            <person name="Zimmermann S."/>
            <person name="Wagner H."/>
            <person name="Wink M."/>
        </authorList>
    </citation>
    <scope>NUCLEOTIDE SEQUENCE [LARGE SCALE GENOMIC DNA]</scope>
    <source>
        <strain evidence="1 2">442</strain>
    </source>
</reference>
<keyword evidence="2" id="KW-1185">Reference proteome</keyword>
<sequence>MYPAGDALLMGLSRGLVVCGVTEEWTTQDLMNAVEADHQGLGLLSLPPDSQKNPRALLLHQIKRAITGKELPARARRAAETARREARAAEIAQRAAEAKTKTTMPAWFRAELAKACGTVAPVAKRAQR</sequence>
<gene>
    <name evidence="1" type="ORF">C1C97_003665</name>
</gene>
<proteinExistence type="predicted"/>
<evidence type="ECO:0000313" key="1">
    <source>
        <dbReference type="EMBL" id="RKQ36731.1"/>
    </source>
</evidence>
<protein>
    <submittedName>
        <fullName evidence="1">Uncharacterized protein</fullName>
    </submittedName>
</protein>
<comment type="caution">
    <text evidence="1">The sequence shown here is derived from an EMBL/GenBank/DDBJ whole genome shotgun (WGS) entry which is preliminary data.</text>
</comment>
<dbReference type="AlphaFoldDB" id="A0A495A9I8"/>